<accession>A0A1F5HVA3</accession>
<dbReference type="SUPFAM" id="SSF53448">
    <property type="entry name" value="Nucleotide-diphospho-sugar transferases"/>
    <property type="match status" value="1"/>
</dbReference>
<name>A0A1F5HVA3_9BACT</name>
<proteinExistence type="inferred from homology"/>
<organism evidence="5 6">
    <name type="scientific">Candidatus Curtissbacteria bacterium RIFCSPLOWO2_02_FULL_40_13b</name>
    <dbReference type="NCBI Taxonomy" id="1797733"/>
    <lineage>
        <taxon>Bacteria</taxon>
        <taxon>Candidatus Curtissiibacteriota</taxon>
    </lineage>
</organism>
<dbReference type="Pfam" id="PF00535">
    <property type="entry name" value="Glycos_transf_2"/>
    <property type="match status" value="1"/>
</dbReference>
<feature type="domain" description="Glycosyltransferase 2-like" evidence="4">
    <location>
        <begin position="7"/>
        <end position="175"/>
    </location>
</feature>
<evidence type="ECO:0000256" key="3">
    <source>
        <dbReference type="ARBA" id="ARBA00022679"/>
    </source>
</evidence>
<gene>
    <name evidence="5" type="ORF">A3I53_04520</name>
</gene>
<dbReference type="CDD" id="cd06423">
    <property type="entry name" value="CESA_like"/>
    <property type="match status" value="1"/>
</dbReference>
<comment type="similarity">
    <text evidence="1">Belongs to the glycosyltransferase 2 family.</text>
</comment>
<evidence type="ECO:0000256" key="2">
    <source>
        <dbReference type="ARBA" id="ARBA00022676"/>
    </source>
</evidence>
<dbReference type="PANTHER" id="PTHR43630">
    <property type="entry name" value="POLY-BETA-1,6-N-ACETYL-D-GLUCOSAMINE SYNTHASE"/>
    <property type="match status" value="1"/>
</dbReference>
<dbReference type="Gene3D" id="3.90.550.10">
    <property type="entry name" value="Spore Coat Polysaccharide Biosynthesis Protein SpsA, Chain A"/>
    <property type="match status" value="1"/>
</dbReference>
<evidence type="ECO:0000313" key="5">
    <source>
        <dbReference type="EMBL" id="OGE07925.1"/>
    </source>
</evidence>
<evidence type="ECO:0000313" key="6">
    <source>
        <dbReference type="Proteomes" id="UP000178845"/>
    </source>
</evidence>
<dbReference type="InterPro" id="IPR029044">
    <property type="entry name" value="Nucleotide-diphossugar_trans"/>
</dbReference>
<dbReference type="Proteomes" id="UP000178845">
    <property type="component" value="Unassembled WGS sequence"/>
</dbReference>
<dbReference type="EMBL" id="MFBW01000029">
    <property type="protein sequence ID" value="OGE07925.1"/>
    <property type="molecule type" value="Genomic_DNA"/>
</dbReference>
<evidence type="ECO:0000259" key="4">
    <source>
        <dbReference type="Pfam" id="PF00535"/>
    </source>
</evidence>
<reference evidence="5 6" key="1">
    <citation type="journal article" date="2016" name="Nat. Commun.">
        <title>Thousands of microbial genomes shed light on interconnected biogeochemical processes in an aquifer system.</title>
        <authorList>
            <person name="Anantharaman K."/>
            <person name="Brown C.T."/>
            <person name="Hug L.A."/>
            <person name="Sharon I."/>
            <person name="Castelle C.J."/>
            <person name="Probst A.J."/>
            <person name="Thomas B.C."/>
            <person name="Singh A."/>
            <person name="Wilkins M.J."/>
            <person name="Karaoz U."/>
            <person name="Brodie E.L."/>
            <person name="Williams K.H."/>
            <person name="Hubbard S.S."/>
            <person name="Banfield J.F."/>
        </authorList>
    </citation>
    <scope>NUCLEOTIDE SEQUENCE [LARGE SCALE GENOMIC DNA]</scope>
</reference>
<dbReference type="AlphaFoldDB" id="A0A1F5HVA3"/>
<dbReference type="InterPro" id="IPR001173">
    <property type="entry name" value="Glyco_trans_2-like"/>
</dbReference>
<dbReference type="PANTHER" id="PTHR43630:SF1">
    <property type="entry name" value="POLY-BETA-1,6-N-ACETYL-D-GLUCOSAMINE SYNTHASE"/>
    <property type="match status" value="1"/>
</dbReference>
<keyword evidence="2" id="KW-0328">Glycosyltransferase</keyword>
<dbReference type="GO" id="GO:0016757">
    <property type="term" value="F:glycosyltransferase activity"/>
    <property type="evidence" value="ECO:0007669"/>
    <property type="project" value="UniProtKB-KW"/>
</dbReference>
<protein>
    <recommendedName>
        <fullName evidence="4">Glycosyltransferase 2-like domain-containing protein</fullName>
    </recommendedName>
</protein>
<comment type="caution">
    <text evidence="5">The sequence shown here is derived from an EMBL/GenBank/DDBJ whole genome shotgun (WGS) entry which is preliminary data.</text>
</comment>
<sequence length="307" mass="34863">MKKFTLTIGIPAHNEEGNIRNMIESVLKQKGPSFKLEEIIVVLDGCTDNTLKIVREIAAKNNIVKVFSDGKRTGKAKRLNQIFRLNKSQLIGTFDADIVLERDCELELMVRNFLKDDKVKVVAARQLPIHATSLMGRFSNASFMMLQTAAMLWRNGNNIHLLQGSASIIKSSFAKSFKFPPDTATDAGYLYLMATKNGRNGFKFEKNTKVIFRAVSTFADWRKLGARTIIYNKENLSSHFGRKIQVEYQIPKKFILKAILYILLRDPIGAVGSALMNLYIRKVPYNFKTRAHNLWEITKSSKALIKI</sequence>
<evidence type="ECO:0000256" key="1">
    <source>
        <dbReference type="ARBA" id="ARBA00006739"/>
    </source>
</evidence>
<keyword evidence="3" id="KW-0808">Transferase</keyword>